<dbReference type="PANTHER" id="PTHR40572">
    <property type="entry name" value="PROTEIN BAX"/>
    <property type="match status" value="1"/>
</dbReference>
<comment type="caution">
    <text evidence="2">The sequence shown here is derived from an EMBL/GenBank/DDBJ whole genome shotgun (WGS) entry which is preliminary data.</text>
</comment>
<dbReference type="RefSeq" id="WP_007474601.1">
    <property type="nucleotide sequence ID" value="NZ_ABCJ01000004.1"/>
</dbReference>
<name>A0AAI9F2E7_9BACT</name>
<accession>A0AAI9F2E7</accession>
<dbReference type="EMBL" id="ABCJ01000004">
    <property type="protein sequence ID" value="EDM23675.1"/>
    <property type="molecule type" value="Genomic_DNA"/>
</dbReference>
<evidence type="ECO:0000313" key="2">
    <source>
        <dbReference type="EMBL" id="EDM23675.1"/>
    </source>
</evidence>
<sequence length="235" mass="27933">MKKKFISFLIALNLYGAFPSWYYNIKNTQKQKKAFVEIMLPLIERENQKIKKLREKIIQIFNDPYFLTNKKNLSFLATIAKKYKIKNLTNKEEYLKKIDIIPPSLALAQAALESGWGKSRFVKQANNIFGHWEYSNKGLKPKSKYEYIKIDYSIKIFPSLENSIAAYMLNLNRNPAYKNFRNLRYKYKKTNKLFTGIIAANTMINYSQLHEKYVTLLKQMIKKNHWEKYDKPLSE</sequence>
<dbReference type="SMART" id="SM00047">
    <property type="entry name" value="LYZ2"/>
    <property type="match status" value="1"/>
</dbReference>
<organism evidence="2 3">
    <name type="scientific">Caminibacter mediatlanticus TB-2</name>
    <dbReference type="NCBI Taxonomy" id="391592"/>
    <lineage>
        <taxon>Bacteria</taxon>
        <taxon>Pseudomonadati</taxon>
        <taxon>Campylobacterota</taxon>
        <taxon>Epsilonproteobacteria</taxon>
        <taxon>Nautiliales</taxon>
        <taxon>Nautiliaceae</taxon>
        <taxon>Caminibacter</taxon>
    </lineage>
</organism>
<dbReference type="PANTHER" id="PTHR40572:SF1">
    <property type="entry name" value="PROTEIN BAX"/>
    <property type="match status" value="1"/>
</dbReference>
<protein>
    <submittedName>
        <fullName evidence="2">Periplasmic protein</fullName>
    </submittedName>
</protein>
<proteinExistence type="predicted"/>
<dbReference type="AlphaFoldDB" id="A0AAI9F2E7"/>
<dbReference type="Pfam" id="PF01832">
    <property type="entry name" value="Glucosaminidase"/>
    <property type="match status" value="1"/>
</dbReference>
<evidence type="ECO:0000259" key="1">
    <source>
        <dbReference type="SMART" id="SM00047"/>
    </source>
</evidence>
<gene>
    <name evidence="2" type="ORF">CMTB2_05302</name>
</gene>
<dbReference type="InterPro" id="IPR053195">
    <property type="entry name" value="Bax-like"/>
</dbReference>
<feature type="domain" description="Mannosyl-glycoprotein endo-beta-N-acetylglucosamidase-like" evidence="1">
    <location>
        <begin position="74"/>
        <end position="224"/>
    </location>
</feature>
<reference evidence="2 3" key="1">
    <citation type="journal article" date="2011" name="Stand. Genomic Sci.">
        <title>Draft genome sequence of Caminibacter mediatlanticus strain TB-2, an epsilonproteobacterium isolated from a deep-sea hydrothermal vent.</title>
        <authorList>
            <person name="Giovannelli D."/>
            <person name="Ferriera S."/>
            <person name="Johnson J."/>
            <person name="Kravitz S."/>
            <person name="Perez-Rodriguez I."/>
            <person name="Ricci J."/>
            <person name="O'Brien C."/>
            <person name="Voordeckers J.W."/>
            <person name="Bini E."/>
            <person name="Vetriani C."/>
        </authorList>
    </citation>
    <scope>NUCLEOTIDE SEQUENCE [LARGE SCALE GENOMIC DNA]</scope>
    <source>
        <strain evidence="2 3">TB-2</strain>
    </source>
</reference>
<dbReference type="Gene3D" id="1.10.530.10">
    <property type="match status" value="1"/>
</dbReference>
<evidence type="ECO:0000313" key="3">
    <source>
        <dbReference type="Proteomes" id="UP000003288"/>
    </source>
</evidence>
<dbReference type="Proteomes" id="UP000003288">
    <property type="component" value="Unassembled WGS sequence"/>
</dbReference>
<dbReference type="InterPro" id="IPR002901">
    <property type="entry name" value="MGlyc_endo_b_GlcNAc-like_dom"/>
</dbReference>
<dbReference type="GO" id="GO:0004040">
    <property type="term" value="F:amidase activity"/>
    <property type="evidence" value="ECO:0007669"/>
    <property type="project" value="InterPro"/>
</dbReference>